<proteinExistence type="predicted"/>
<organism evidence="3 4">
    <name type="scientific">Neogobius melanostomus</name>
    <name type="common">round goby</name>
    <dbReference type="NCBI Taxonomy" id="47308"/>
    <lineage>
        <taxon>Eukaryota</taxon>
        <taxon>Metazoa</taxon>
        <taxon>Chordata</taxon>
        <taxon>Craniata</taxon>
        <taxon>Vertebrata</taxon>
        <taxon>Euteleostomi</taxon>
        <taxon>Actinopterygii</taxon>
        <taxon>Neopterygii</taxon>
        <taxon>Teleostei</taxon>
        <taxon>Neoteleostei</taxon>
        <taxon>Acanthomorphata</taxon>
        <taxon>Gobiaria</taxon>
        <taxon>Gobiiformes</taxon>
        <taxon>Gobioidei</taxon>
        <taxon>Gobiidae</taxon>
        <taxon>Benthophilinae</taxon>
        <taxon>Neogobiini</taxon>
        <taxon>Neogobius</taxon>
    </lineage>
</organism>
<dbReference type="PROSITE" id="PS50041">
    <property type="entry name" value="C_TYPE_LECTIN_2"/>
    <property type="match status" value="1"/>
</dbReference>
<accession>A0A8C6SIU5</accession>
<feature type="chain" id="PRO_5034422652" description="C-type lectin domain-containing protein" evidence="1">
    <location>
        <begin position="17"/>
        <end position="221"/>
    </location>
</feature>
<dbReference type="PANTHER" id="PTHR22803">
    <property type="entry name" value="MANNOSE, PHOSPHOLIPASE, LECTIN RECEPTOR RELATED"/>
    <property type="match status" value="1"/>
</dbReference>
<evidence type="ECO:0000259" key="2">
    <source>
        <dbReference type="PROSITE" id="PS50041"/>
    </source>
</evidence>
<reference evidence="3" key="1">
    <citation type="submission" date="2025-08" db="UniProtKB">
        <authorList>
            <consortium name="Ensembl"/>
        </authorList>
    </citation>
    <scope>IDENTIFICATION</scope>
</reference>
<sequence>MKHVLVLAVLFCAAFAEVAPADGKICLNTISQVSLITCIKGVTVALSVLLCSSVQLLPPGWSFHGSRCYFFVNSATSWFTADEHCRSMGADLASATSPAEYQYLQQMTQGRGQSTAWIGGFYLQGRWMWIDRQGMFYTNWYSQSTATTNSCMYLHTSCEFTTLLQLQFCVFFLFLKQNPKGHLYFQMAGVTLLAVAPPTVPSAPRTHSPVKPCSPEEVAIF</sequence>
<evidence type="ECO:0000256" key="1">
    <source>
        <dbReference type="SAM" id="SignalP"/>
    </source>
</evidence>
<dbReference type="Gene3D" id="3.10.100.10">
    <property type="entry name" value="Mannose-Binding Protein A, subunit A"/>
    <property type="match status" value="1"/>
</dbReference>
<dbReference type="InterPro" id="IPR001304">
    <property type="entry name" value="C-type_lectin-like"/>
</dbReference>
<reference evidence="3" key="2">
    <citation type="submission" date="2025-09" db="UniProtKB">
        <authorList>
            <consortium name="Ensembl"/>
        </authorList>
    </citation>
    <scope>IDENTIFICATION</scope>
</reference>
<keyword evidence="4" id="KW-1185">Reference proteome</keyword>
<protein>
    <recommendedName>
        <fullName evidence="2">C-type lectin domain-containing protein</fullName>
    </recommendedName>
</protein>
<dbReference type="InterPro" id="IPR050111">
    <property type="entry name" value="C-type_lectin/snaclec_domain"/>
</dbReference>
<dbReference type="InterPro" id="IPR016187">
    <property type="entry name" value="CTDL_fold"/>
</dbReference>
<feature type="signal peptide" evidence="1">
    <location>
        <begin position="1"/>
        <end position="16"/>
    </location>
</feature>
<evidence type="ECO:0000313" key="4">
    <source>
        <dbReference type="Proteomes" id="UP000694523"/>
    </source>
</evidence>
<dbReference type="Proteomes" id="UP000694523">
    <property type="component" value="Unplaced"/>
</dbReference>
<evidence type="ECO:0000313" key="3">
    <source>
        <dbReference type="Ensembl" id="ENSNMLP00000006871.1"/>
    </source>
</evidence>
<dbReference type="CDD" id="cd00037">
    <property type="entry name" value="CLECT"/>
    <property type="match status" value="1"/>
</dbReference>
<dbReference type="InterPro" id="IPR016186">
    <property type="entry name" value="C-type_lectin-like/link_sf"/>
</dbReference>
<feature type="domain" description="C-type lectin" evidence="2">
    <location>
        <begin position="64"/>
        <end position="154"/>
    </location>
</feature>
<dbReference type="SMART" id="SM00034">
    <property type="entry name" value="CLECT"/>
    <property type="match status" value="1"/>
</dbReference>
<dbReference type="Pfam" id="PF00059">
    <property type="entry name" value="Lectin_C"/>
    <property type="match status" value="1"/>
</dbReference>
<keyword evidence="1" id="KW-0732">Signal</keyword>
<name>A0A8C6SIU5_9GOBI</name>
<dbReference type="Ensembl" id="ENSNMLT00000007835.1">
    <property type="protein sequence ID" value="ENSNMLP00000006871.1"/>
    <property type="gene ID" value="ENSNMLG00000004979.1"/>
</dbReference>
<dbReference type="AlphaFoldDB" id="A0A8C6SIU5"/>
<dbReference type="SUPFAM" id="SSF56436">
    <property type="entry name" value="C-type lectin-like"/>
    <property type="match status" value="1"/>
</dbReference>